<feature type="compositionally biased region" description="Low complexity" evidence="4">
    <location>
        <begin position="27"/>
        <end position="40"/>
    </location>
</feature>
<dbReference type="EMBL" id="PGOL01000339">
    <property type="protein sequence ID" value="PKI72155.1"/>
    <property type="molecule type" value="Genomic_DNA"/>
</dbReference>
<dbReference type="GO" id="GO:0003723">
    <property type="term" value="F:RNA binding"/>
    <property type="evidence" value="ECO:0007669"/>
    <property type="project" value="InterPro"/>
</dbReference>
<dbReference type="PROSITE" id="PS51375">
    <property type="entry name" value="PPR"/>
    <property type="match status" value="3"/>
</dbReference>
<evidence type="ECO:0000259" key="5">
    <source>
        <dbReference type="Pfam" id="PF14432"/>
    </source>
</evidence>
<dbReference type="InterPro" id="IPR046960">
    <property type="entry name" value="PPR_At4g14850-like_plant"/>
</dbReference>
<protein>
    <recommendedName>
        <fullName evidence="5">DYW domain-containing protein</fullName>
    </recommendedName>
</protein>
<evidence type="ECO:0000313" key="7">
    <source>
        <dbReference type="Proteomes" id="UP000233551"/>
    </source>
</evidence>
<feature type="region of interest" description="Disordered" evidence="4">
    <location>
        <begin position="27"/>
        <end position="47"/>
    </location>
</feature>
<feature type="repeat" description="PPR" evidence="3">
    <location>
        <begin position="295"/>
        <end position="329"/>
    </location>
</feature>
<dbReference type="NCBIfam" id="TIGR00756">
    <property type="entry name" value="PPR"/>
    <property type="match status" value="3"/>
</dbReference>
<dbReference type="Gene3D" id="1.25.40.10">
    <property type="entry name" value="Tetratricopeptide repeat domain"/>
    <property type="match status" value="2"/>
</dbReference>
<evidence type="ECO:0000313" key="6">
    <source>
        <dbReference type="EMBL" id="PKI72155.1"/>
    </source>
</evidence>
<dbReference type="Pfam" id="PF14432">
    <property type="entry name" value="DYW_deaminase"/>
    <property type="match status" value="1"/>
</dbReference>
<keyword evidence="7" id="KW-1185">Reference proteome</keyword>
<comment type="similarity">
    <text evidence="1">Belongs to the PPR family. PCMP-H subfamily.</text>
</comment>
<dbReference type="InterPro" id="IPR046848">
    <property type="entry name" value="E_motif"/>
</dbReference>
<comment type="caution">
    <text evidence="6">The sequence shown here is derived from an EMBL/GenBank/DDBJ whole genome shotgun (WGS) entry which is preliminary data.</text>
</comment>
<gene>
    <name evidence="6" type="ORF">CRG98_007474</name>
</gene>
<feature type="repeat" description="PPR" evidence="3">
    <location>
        <begin position="194"/>
        <end position="228"/>
    </location>
</feature>
<dbReference type="Proteomes" id="UP000233551">
    <property type="component" value="Unassembled WGS sequence"/>
</dbReference>
<feature type="repeat" description="PPR" evidence="3">
    <location>
        <begin position="93"/>
        <end position="127"/>
    </location>
</feature>
<dbReference type="InterPro" id="IPR002885">
    <property type="entry name" value="PPR_rpt"/>
</dbReference>
<dbReference type="GO" id="GO:0009451">
    <property type="term" value="P:RNA modification"/>
    <property type="evidence" value="ECO:0007669"/>
    <property type="project" value="InterPro"/>
</dbReference>
<dbReference type="Pfam" id="PF20431">
    <property type="entry name" value="E_motif"/>
    <property type="match status" value="1"/>
</dbReference>
<name>A0A2I0KUK8_PUNGR</name>
<sequence length="692" mass="77531">MKWSLKSVSRTSKSLLRLANPAPSTCSLSSSSALPETSSETWSRCTGSAGPGNYANGDRITKDYVTKLVGRSIPADWSRPRAPVFAHCVEFIDVELCNSVIRHYADQKRHWHSLFVFTQMHMVGIRPNSSTFPAVLKSISRVCLREICNSIHAFVTKMGFERDVYVSSSLLNAYSVCSSAKDARKVFDAMPERNSVSWNALITSCTHNRKFIEAIDVFREMQACGVPPTAVTMVGILSACAHLGALRQGRWIHEYINCSSLNLNVFLGTALIDMYAKCGVVKEMEEVFDAMKVRNVYTWNVLISGFGMNGCGNAALNAFDRMVKEKFRPDGLTFLGVLCACCHEGLVDSGRRYFSSMTEKFRIHPWIEHYGCMVDLLSRAGLLVEALDLIENMKLRPDPIIWRALLGGCRIHGNTEMGEYAIRKLLAIEPGNAENYVLLSKLFAQDRRWADMEDLRSMMNRKAIRKVPGCSLIEVKGKVHEFMAADSVIANCHELYSFLADINEELKRAGYVAKIELVSYDLEEEEKEHALTFHSEKLALAFGLLKSPLGSTIRIVKNLRVCQDCHGFFKLVSLVYKREISLRDRNRSCRGRQAVLEPWHILIMRIGGEACGQVNWTARVIKSSCKRRSSLGLDSGCLSDEPLQGKSVSFEGELQRPELSEVRALEGLLEQLLVAFQGLPIVLQVGFCLQYA</sequence>
<dbReference type="FunFam" id="1.25.40.10:FF:000427">
    <property type="entry name" value="Pentatricopeptide repeat-containing protein chloroplastic"/>
    <property type="match status" value="1"/>
</dbReference>
<keyword evidence="2" id="KW-0677">Repeat</keyword>
<dbReference type="InterPro" id="IPR011990">
    <property type="entry name" value="TPR-like_helical_dom_sf"/>
</dbReference>
<dbReference type="PANTHER" id="PTHR47926:SF447">
    <property type="entry name" value="DYW DOMAIN-CONTAINING PROTEIN"/>
    <property type="match status" value="1"/>
</dbReference>
<dbReference type="InterPro" id="IPR032867">
    <property type="entry name" value="DYW_dom"/>
</dbReference>
<dbReference type="GO" id="GO:0008270">
    <property type="term" value="F:zinc ion binding"/>
    <property type="evidence" value="ECO:0007669"/>
    <property type="project" value="InterPro"/>
</dbReference>
<organism evidence="6 7">
    <name type="scientific">Punica granatum</name>
    <name type="common">Pomegranate</name>
    <dbReference type="NCBI Taxonomy" id="22663"/>
    <lineage>
        <taxon>Eukaryota</taxon>
        <taxon>Viridiplantae</taxon>
        <taxon>Streptophyta</taxon>
        <taxon>Embryophyta</taxon>
        <taxon>Tracheophyta</taxon>
        <taxon>Spermatophyta</taxon>
        <taxon>Magnoliopsida</taxon>
        <taxon>eudicotyledons</taxon>
        <taxon>Gunneridae</taxon>
        <taxon>Pentapetalae</taxon>
        <taxon>rosids</taxon>
        <taxon>malvids</taxon>
        <taxon>Myrtales</taxon>
        <taxon>Lythraceae</taxon>
        <taxon>Punica</taxon>
    </lineage>
</organism>
<proteinExistence type="inferred from homology"/>
<dbReference type="PANTHER" id="PTHR47926">
    <property type="entry name" value="PENTATRICOPEPTIDE REPEAT-CONTAINING PROTEIN"/>
    <property type="match status" value="1"/>
</dbReference>
<dbReference type="Pfam" id="PF13041">
    <property type="entry name" value="PPR_2"/>
    <property type="match status" value="2"/>
</dbReference>
<feature type="domain" description="DYW" evidence="5">
    <location>
        <begin position="510"/>
        <end position="587"/>
    </location>
</feature>
<accession>A0A2I0KUK8</accession>
<evidence type="ECO:0000256" key="2">
    <source>
        <dbReference type="ARBA" id="ARBA00022737"/>
    </source>
</evidence>
<dbReference type="Pfam" id="PF13812">
    <property type="entry name" value="PPR_3"/>
    <property type="match status" value="1"/>
</dbReference>
<dbReference type="Pfam" id="PF01535">
    <property type="entry name" value="PPR"/>
    <property type="match status" value="1"/>
</dbReference>
<reference evidence="6 7" key="1">
    <citation type="submission" date="2017-11" db="EMBL/GenBank/DDBJ databases">
        <title>De-novo sequencing of pomegranate (Punica granatum L.) genome.</title>
        <authorList>
            <person name="Akparov Z."/>
            <person name="Amiraslanov A."/>
            <person name="Hajiyeva S."/>
            <person name="Abbasov M."/>
            <person name="Kaur K."/>
            <person name="Hamwieh A."/>
            <person name="Solovyev V."/>
            <person name="Salamov A."/>
            <person name="Braich B."/>
            <person name="Kosarev P."/>
            <person name="Mahmoud A."/>
            <person name="Hajiyev E."/>
            <person name="Babayeva S."/>
            <person name="Izzatullayeva V."/>
            <person name="Mammadov A."/>
            <person name="Mammadov A."/>
            <person name="Sharifova S."/>
            <person name="Ojaghi J."/>
            <person name="Eynullazada K."/>
            <person name="Bayramov B."/>
            <person name="Abdulazimova A."/>
            <person name="Shahmuradov I."/>
        </authorList>
    </citation>
    <scope>NUCLEOTIDE SEQUENCE [LARGE SCALE GENOMIC DNA]</scope>
    <source>
        <strain evidence="7">cv. AG2017</strain>
        <tissue evidence="6">Leaf</tissue>
    </source>
</reference>
<dbReference type="AlphaFoldDB" id="A0A2I0KUK8"/>
<evidence type="ECO:0000256" key="4">
    <source>
        <dbReference type="SAM" id="MobiDB-lite"/>
    </source>
</evidence>
<dbReference type="STRING" id="22663.A0A2I0KUK8"/>
<evidence type="ECO:0000256" key="3">
    <source>
        <dbReference type="PROSITE-ProRule" id="PRU00708"/>
    </source>
</evidence>
<evidence type="ECO:0000256" key="1">
    <source>
        <dbReference type="ARBA" id="ARBA00006643"/>
    </source>
</evidence>
<dbReference type="FunFam" id="1.25.40.10:FF:000184">
    <property type="entry name" value="Pentatricopeptide repeat-containing protein, chloroplastic"/>
    <property type="match status" value="1"/>
</dbReference>